<protein>
    <submittedName>
        <fullName evidence="1">Uncharacterized protein</fullName>
    </submittedName>
</protein>
<keyword evidence="2" id="KW-1185">Reference proteome</keyword>
<dbReference type="EMBL" id="CM042886">
    <property type="protein sequence ID" value="KAI4338567.1"/>
    <property type="molecule type" value="Genomic_DNA"/>
</dbReference>
<accession>A0ACB9NSE8</accession>
<name>A0ACB9NSE8_9MYRT</name>
<evidence type="ECO:0000313" key="2">
    <source>
        <dbReference type="Proteomes" id="UP001057402"/>
    </source>
</evidence>
<evidence type="ECO:0000313" key="1">
    <source>
        <dbReference type="EMBL" id="KAI4338567.1"/>
    </source>
</evidence>
<gene>
    <name evidence="1" type="ORF">MLD38_023611</name>
</gene>
<sequence length="307" mass="33674">MASPSSTSSFLPFFLFLLISTSLCYGYDDRTVPEGDVDLLEFPLNLEYLEAEFFLHGATGFGLDWFAPDLTMGGPPPHGARLAFLDPFTRDIVMQFALQEVGHLRAIQSTVRGFPRPFLNLSAEAFSTIMNNALGRVLFPPFDPYANSINYLLASYVIPYVGLTGYVGANPKLRGAYSKRLVAGLLGVESGQDAVIRMLLYERGALPVVPYKVTVAEFTDRISNLRDRLGHGLGTKDEGLLVPRREGAEGRIPGNVLAGDKDSLAYDRTPEEILRIVYGTSSEANPGGFYPRGANGRIARSHLARKY</sequence>
<proteinExistence type="predicted"/>
<comment type="caution">
    <text evidence="1">The sequence shown here is derived from an EMBL/GenBank/DDBJ whole genome shotgun (WGS) entry which is preliminary data.</text>
</comment>
<reference evidence="2" key="1">
    <citation type="journal article" date="2023" name="Front. Plant Sci.">
        <title>Chromosomal-level genome assembly of Melastoma candidum provides insights into trichome evolution.</title>
        <authorList>
            <person name="Zhong Y."/>
            <person name="Wu W."/>
            <person name="Sun C."/>
            <person name="Zou P."/>
            <person name="Liu Y."/>
            <person name="Dai S."/>
            <person name="Zhou R."/>
        </authorList>
    </citation>
    <scope>NUCLEOTIDE SEQUENCE [LARGE SCALE GENOMIC DNA]</scope>
</reference>
<organism evidence="1 2">
    <name type="scientific">Melastoma candidum</name>
    <dbReference type="NCBI Taxonomy" id="119954"/>
    <lineage>
        <taxon>Eukaryota</taxon>
        <taxon>Viridiplantae</taxon>
        <taxon>Streptophyta</taxon>
        <taxon>Embryophyta</taxon>
        <taxon>Tracheophyta</taxon>
        <taxon>Spermatophyta</taxon>
        <taxon>Magnoliopsida</taxon>
        <taxon>eudicotyledons</taxon>
        <taxon>Gunneridae</taxon>
        <taxon>Pentapetalae</taxon>
        <taxon>rosids</taxon>
        <taxon>malvids</taxon>
        <taxon>Myrtales</taxon>
        <taxon>Melastomataceae</taxon>
        <taxon>Melastomatoideae</taxon>
        <taxon>Melastomateae</taxon>
        <taxon>Melastoma</taxon>
    </lineage>
</organism>
<dbReference type="Proteomes" id="UP001057402">
    <property type="component" value="Chromosome 7"/>
</dbReference>